<feature type="transmembrane region" description="Helical" evidence="5">
    <location>
        <begin position="384"/>
        <end position="402"/>
    </location>
</feature>
<evidence type="ECO:0000256" key="1">
    <source>
        <dbReference type="ARBA" id="ARBA00004141"/>
    </source>
</evidence>
<comment type="subcellular location">
    <subcellularLocation>
        <location evidence="1">Membrane</location>
        <topology evidence="1">Multi-pass membrane protein</topology>
    </subcellularLocation>
</comment>
<organism evidence="7 8">
    <name type="scientific">Algoriphagus taiwanensis</name>
    <dbReference type="NCBI Taxonomy" id="1445656"/>
    <lineage>
        <taxon>Bacteria</taxon>
        <taxon>Pseudomonadati</taxon>
        <taxon>Bacteroidota</taxon>
        <taxon>Cytophagia</taxon>
        <taxon>Cytophagales</taxon>
        <taxon>Cyclobacteriaceae</taxon>
        <taxon>Algoriphagus</taxon>
    </lineage>
</organism>
<evidence type="ECO:0000256" key="5">
    <source>
        <dbReference type="SAM" id="Phobius"/>
    </source>
</evidence>
<name>A0ABQ6Q289_9BACT</name>
<keyword evidence="7" id="KW-0436">Ligase</keyword>
<dbReference type="GO" id="GO:0016874">
    <property type="term" value="F:ligase activity"/>
    <property type="evidence" value="ECO:0007669"/>
    <property type="project" value="UniProtKB-KW"/>
</dbReference>
<evidence type="ECO:0000256" key="2">
    <source>
        <dbReference type="ARBA" id="ARBA00022692"/>
    </source>
</evidence>
<accession>A0ABQ6Q289</accession>
<feature type="transmembrane region" description="Helical" evidence="5">
    <location>
        <begin position="161"/>
        <end position="178"/>
    </location>
</feature>
<feature type="transmembrane region" description="Helical" evidence="5">
    <location>
        <begin position="283"/>
        <end position="301"/>
    </location>
</feature>
<dbReference type="InterPro" id="IPR007016">
    <property type="entry name" value="O-antigen_ligase-rel_domated"/>
</dbReference>
<feature type="transmembrane region" description="Helical" evidence="5">
    <location>
        <begin position="12"/>
        <end position="41"/>
    </location>
</feature>
<feature type="transmembrane region" description="Helical" evidence="5">
    <location>
        <begin position="252"/>
        <end position="271"/>
    </location>
</feature>
<sequence length="471" mass="52284">MIKVLLENKMPWLILLIHVILGVSSTLSPIPVIVWFYLVIFSSLHYLLKKTPSPILLIATILYLVSFELLARMARTSPFIPYELGKYLLLAGMVWAILMNKTIGYLGWVMLICLIPAVFIDVSGIVSRDDLVFNLLGPVNVALVVIVFYKQKISLSNFSSLIRLMIYPIIGVLAFTFIKSPEFDQVEFSLGANSDWSGGFGSNQVSTLFGLGALMLFILMINRWKFSGFFILDAVFLFGFVFQGLLTFSRGGMLGAVVGIFIILFYLRTSEYRERQKYNLPKVGKYVLPAIFFAASAYIVVDELTGGMLSLRYAGETAGTLQGSKIKSFNTVTTGRLDIFLGDVDLWLDHFFFGVGAGASGSLRETMEGAAAHVELSRLLAEHGLLGLIYFVVLCWLGFKLLRENPNPMVRGILVAFFTVAIYTTFHAAMRTFVSPALIGLSLLAVNLPKTNPVKRKPQGSSKQKVLVRVK</sequence>
<feature type="transmembrane region" description="Helical" evidence="5">
    <location>
        <begin position="198"/>
        <end position="219"/>
    </location>
</feature>
<feature type="transmembrane region" description="Helical" evidence="5">
    <location>
        <begin position="105"/>
        <end position="125"/>
    </location>
</feature>
<feature type="transmembrane region" description="Helical" evidence="5">
    <location>
        <begin position="53"/>
        <end position="73"/>
    </location>
</feature>
<proteinExistence type="predicted"/>
<evidence type="ECO:0000256" key="3">
    <source>
        <dbReference type="ARBA" id="ARBA00022989"/>
    </source>
</evidence>
<evidence type="ECO:0000313" key="8">
    <source>
        <dbReference type="Proteomes" id="UP001307705"/>
    </source>
</evidence>
<reference evidence="7 8" key="1">
    <citation type="submission" date="2023-08" db="EMBL/GenBank/DDBJ databases">
        <title>Draft genome sequence of Algoriphagus taiwanensis.</title>
        <authorList>
            <person name="Takatani N."/>
            <person name="Hosokawa M."/>
            <person name="Sawabe T."/>
        </authorList>
    </citation>
    <scope>NUCLEOTIDE SEQUENCE [LARGE SCALE GENOMIC DNA]</scope>
    <source>
        <strain evidence="7 8">JCM 19755</strain>
    </source>
</reference>
<keyword evidence="2 5" id="KW-0812">Transmembrane</keyword>
<evidence type="ECO:0000256" key="4">
    <source>
        <dbReference type="ARBA" id="ARBA00023136"/>
    </source>
</evidence>
<dbReference type="RefSeq" id="WP_338229108.1">
    <property type="nucleotide sequence ID" value="NZ_BTPE01000008.1"/>
</dbReference>
<dbReference type="Proteomes" id="UP001307705">
    <property type="component" value="Unassembled WGS sequence"/>
</dbReference>
<comment type="caution">
    <text evidence="7">The sequence shown here is derived from an EMBL/GenBank/DDBJ whole genome shotgun (WGS) entry which is preliminary data.</text>
</comment>
<keyword evidence="4 5" id="KW-0472">Membrane</keyword>
<dbReference type="Pfam" id="PF04932">
    <property type="entry name" value="Wzy_C"/>
    <property type="match status" value="1"/>
</dbReference>
<keyword evidence="8" id="KW-1185">Reference proteome</keyword>
<feature type="transmembrane region" description="Helical" evidence="5">
    <location>
        <begin position="131"/>
        <end position="149"/>
    </location>
</feature>
<evidence type="ECO:0000259" key="6">
    <source>
        <dbReference type="Pfam" id="PF04932"/>
    </source>
</evidence>
<dbReference type="EMBL" id="BTPE01000008">
    <property type="protein sequence ID" value="GMQ34284.1"/>
    <property type="molecule type" value="Genomic_DNA"/>
</dbReference>
<protein>
    <submittedName>
        <fullName evidence="7">O-antigen ligase family protein</fullName>
    </submittedName>
</protein>
<feature type="transmembrane region" description="Helical" evidence="5">
    <location>
        <begin position="409"/>
        <end position="426"/>
    </location>
</feature>
<feature type="transmembrane region" description="Helical" evidence="5">
    <location>
        <begin position="226"/>
        <end position="246"/>
    </location>
</feature>
<keyword evidence="3 5" id="KW-1133">Transmembrane helix</keyword>
<evidence type="ECO:0000313" key="7">
    <source>
        <dbReference type="EMBL" id="GMQ34284.1"/>
    </source>
</evidence>
<gene>
    <name evidence="7" type="ORF">Ataiwa_25560</name>
</gene>
<feature type="domain" description="O-antigen ligase-related" evidence="6">
    <location>
        <begin position="245"/>
        <end position="392"/>
    </location>
</feature>